<dbReference type="AlphaFoldDB" id="A0A9N8E966"/>
<accession>A0A9N8E966</accession>
<proteinExistence type="predicted"/>
<evidence type="ECO:0000313" key="2">
    <source>
        <dbReference type="EMBL" id="CAB9531752.1"/>
    </source>
</evidence>
<comment type="caution">
    <text evidence="1">The sequence shown here is derived from an EMBL/GenBank/DDBJ whole genome shotgun (WGS) entry which is preliminary data.</text>
</comment>
<name>A0A9N8E966_9STRA</name>
<dbReference type="EMBL" id="CAICTM010003939">
    <property type="protein sequence ID" value="CAB9531752.1"/>
    <property type="molecule type" value="Genomic_DNA"/>
</dbReference>
<protein>
    <submittedName>
        <fullName evidence="1">Uncharacterized protein</fullName>
    </submittedName>
</protein>
<evidence type="ECO:0000313" key="1">
    <source>
        <dbReference type="EMBL" id="CAB9516129.1"/>
    </source>
</evidence>
<sequence>MCKVTTDTPPVSPSCGGKSIVVGIAAPSSSSESERPSRKRRVRFGTDEERVFEKDFTADDMCHIWYNVEEFMNMKSEIYGMIRYINSQPLHLQNSDVHDSAYYWRGFEHIKQKRPRKEIRRKHVSDLLYFHKVMSITDPVGLGLLAVSNSREALERARQLAVKDESEAFAIYNEDYTDIVSSSSDDESSTCSEGSSVVVSMQDDECEVQPINPMTMTICRGEEDSKTVRLLQVHDNLPALAPVEDDAVLSLMLLPYKLALLLFPCIC</sequence>
<keyword evidence="3" id="KW-1185">Reference proteome</keyword>
<organism evidence="1 3">
    <name type="scientific">Seminavis robusta</name>
    <dbReference type="NCBI Taxonomy" id="568900"/>
    <lineage>
        <taxon>Eukaryota</taxon>
        <taxon>Sar</taxon>
        <taxon>Stramenopiles</taxon>
        <taxon>Ochrophyta</taxon>
        <taxon>Bacillariophyta</taxon>
        <taxon>Bacillariophyceae</taxon>
        <taxon>Bacillariophycidae</taxon>
        <taxon>Naviculales</taxon>
        <taxon>Naviculaceae</taxon>
        <taxon>Seminavis</taxon>
    </lineage>
</organism>
<reference evidence="1" key="1">
    <citation type="submission" date="2020-06" db="EMBL/GenBank/DDBJ databases">
        <authorList>
            <consortium name="Plant Systems Biology data submission"/>
        </authorList>
    </citation>
    <scope>NUCLEOTIDE SEQUENCE</scope>
    <source>
        <strain evidence="1">D6</strain>
    </source>
</reference>
<dbReference type="Proteomes" id="UP001153069">
    <property type="component" value="Unassembled WGS sequence"/>
</dbReference>
<gene>
    <name evidence="2" type="ORF">SEMRO_3941_G352030.1</name>
    <name evidence="1" type="ORF">SEMRO_762_G198730.1</name>
</gene>
<evidence type="ECO:0000313" key="3">
    <source>
        <dbReference type="Proteomes" id="UP001153069"/>
    </source>
</evidence>
<dbReference type="EMBL" id="CAICTM010000761">
    <property type="protein sequence ID" value="CAB9516129.1"/>
    <property type="molecule type" value="Genomic_DNA"/>
</dbReference>